<evidence type="ECO:0000313" key="10">
    <source>
        <dbReference type="Proteomes" id="UP000562045"/>
    </source>
</evidence>
<dbReference type="Gene3D" id="2.40.10.340">
    <property type="entry name" value="Rod shape-determining protein MreC, domain 1"/>
    <property type="match status" value="1"/>
</dbReference>
<dbReference type="GO" id="GO:0008360">
    <property type="term" value="P:regulation of cell shape"/>
    <property type="evidence" value="ECO:0007669"/>
    <property type="project" value="UniProtKB-KW"/>
</dbReference>
<dbReference type="AlphaFoldDB" id="A0A7Y9ZHK7"/>
<name>A0A7Y9ZHK7_9ACTN</name>
<dbReference type="Gene3D" id="2.40.10.350">
    <property type="entry name" value="Rod shape-determining protein MreC, domain 2"/>
    <property type="match status" value="1"/>
</dbReference>
<comment type="caution">
    <text evidence="9">The sequence shown here is derived from an EMBL/GenBank/DDBJ whole genome shotgun (WGS) entry which is preliminary data.</text>
</comment>
<dbReference type="PANTHER" id="PTHR34138:SF1">
    <property type="entry name" value="CELL SHAPE-DETERMINING PROTEIN MREC"/>
    <property type="match status" value="1"/>
</dbReference>
<dbReference type="Pfam" id="PF04085">
    <property type="entry name" value="MreC"/>
    <property type="match status" value="1"/>
</dbReference>
<dbReference type="InterPro" id="IPR055342">
    <property type="entry name" value="MreC_beta-barrel_core"/>
</dbReference>
<evidence type="ECO:0000313" key="9">
    <source>
        <dbReference type="EMBL" id="NYI43556.1"/>
    </source>
</evidence>
<evidence type="ECO:0000256" key="4">
    <source>
        <dbReference type="ARBA" id="ARBA00032089"/>
    </source>
</evidence>
<protein>
    <recommendedName>
        <fullName evidence="2 5">Cell shape-determining protein MreC</fullName>
    </recommendedName>
    <alternativeName>
        <fullName evidence="4 5">Cell shape protein MreC</fullName>
    </alternativeName>
</protein>
<evidence type="ECO:0000256" key="5">
    <source>
        <dbReference type="PIRNR" id="PIRNR038471"/>
    </source>
</evidence>
<feature type="coiled-coil region" evidence="6">
    <location>
        <begin position="91"/>
        <end position="118"/>
    </location>
</feature>
<dbReference type="InterPro" id="IPR042177">
    <property type="entry name" value="Cell/Rod_1"/>
</dbReference>
<evidence type="ECO:0000256" key="6">
    <source>
        <dbReference type="SAM" id="Coils"/>
    </source>
</evidence>
<comment type="similarity">
    <text evidence="1 5">Belongs to the MreC family.</text>
</comment>
<dbReference type="GO" id="GO:0005886">
    <property type="term" value="C:plasma membrane"/>
    <property type="evidence" value="ECO:0007669"/>
    <property type="project" value="TreeGrafter"/>
</dbReference>
<evidence type="ECO:0000256" key="2">
    <source>
        <dbReference type="ARBA" id="ARBA00013855"/>
    </source>
</evidence>
<accession>A0A7Y9ZHK7</accession>
<feature type="domain" description="Rod shape-determining protein MreC beta-barrel core" evidence="8">
    <location>
        <begin position="158"/>
        <end position="303"/>
    </location>
</feature>
<keyword evidence="3 5" id="KW-0133">Cell shape</keyword>
<evidence type="ECO:0000256" key="7">
    <source>
        <dbReference type="SAM" id="MobiDB-lite"/>
    </source>
</evidence>
<gene>
    <name evidence="9" type="ORF">BJ993_000636</name>
</gene>
<dbReference type="PANTHER" id="PTHR34138">
    <property type="entry name" value="CELL SHAPE-DETERMINING PROTEIN MREC"/>
    <property type="match status" value="1"/>
</dbReference>
<sequence>MAIDTRPIRSSSPGPAGPARRPAPQRDPGDDRGRPSRSLVVALLLACATLMVVDEAGGDGSPVAAIRAGVGEVVGPVQAGVATVVRPVAGIPGAFRTNDQLRQQVEDLEADVAEKDALLAKAGYDDNRLAALDGLRALAGDIGYALVPARMIAIGPAQSFSSTITIDAGSDSGLHPDMTVVAAQGLVGRITSVTSHTATVLLIVDDTSNVGGRIGDNMEIGFVKGKGALGTDDRLEMELADRNVVPKVGQEVLTRGSEGGAPYVAGVPIGTVGKVYESVRETSYRAVIVPAVDFTALDLVGVVVPSGTYDHRVIEVDGSMHP</sequence>
<dbReference type="Proteomes" id="UP000562045">
    <property type="component" value="Unassembled WGS sequence"/>
</dbReference>
<dbReference type="RefSeq" id="WP_179647706.1">
    <property type="nucleotide sequence ID" value="NZ_JACBZM010000001.1"/>
</dbReference>
<dbReference type="PIRSF" id="PIRSF038471">
    <property type="entry name" value="MreC"/>
    <property type="match status" value="1"/>
</dbReference>
<feature type="region of interest" description="Disordered" evidence="7">
    <location>
        <begin position="1"/>
        <end position="35"/>
    </location>
</feature>
<feature type="compositionally biased region" description="Low complexity" evidence="7">
    <location>
        <begin position="8"/>
        <end position="22"/>
    </location>
</feature>
<comment type="function">
    <text evidence="5">Involved in formation and maintenance of cell shape.</text>
</comment>
<evidence type="ECO:0000259" key="8">
    <source>
        <dbReference type="Pfam" id="PF04085"/>
    </source>
</evidence>
<organism evidence="9 10">
    <name type="scientific">Nocardioides aromaticivorans</name>
    <dbReference type="NCBI Taxonomy" id="200618"/>
    <lineage>
        <taxon>Bacteria</taxon>
        <taxon>Bacillati</taxon>
        <taxon>Actinomycetota</taxon>
        <taxon>Actinomycetes</taxon>
        <taxon>Propionibacteriales</taxon>
        <taxon>Nocardioidaceae</taxon>
        <taxon>Nocardioides</taxon>
    </lineage>
</organism>
<evidence type="ECO:0000256" key="1">
    <source>
        <dbReference type="ARBA" id="ARBA00009369"/>
    </source>
</evidence>
<keyword evidence="6" id="KW-0175">Coiled coil</keyword>
<proteinExistence type="inferred from homology"/>
<reference evidence="9 10" key="1">
    <citation type="submission" date="2020-07" db="EMBL/GenBank/DDBJ databases">
        <title>Sequencing the genomes of 1000 actinobacteria strains.</title>
        <authorList>
            <person name="Klenk H.-P."/>
        </authorList>
    </citation>
    <scope>NUCLEOTIDE SEQUENCE [LARGE SCALE GENOMIC DNA]</scope>
    <source>
        <strain evidence="9 10">DSM 15131</strain>
    </source>
</reference>
<dbReference type="EMBL" id="JACBZM010000001">
    <property type="protein sequence ID" value="NYI43556.1"/>
    <property type="molecule type" value="Genomic_DNA"/>
</dbReference>
<dbReference type="InterPro" id="IPR042175">
    <property type="entry name" value="Cell/Rod_MreC_2"/>
</dbReference>
<evidence type="ECO:0000256" key="3">
    <source>
        <dbReference type="ARBA" id="ARBA00022960"/>
    </source>
</evidence>
<dbReference type="InterPro" id="IPR007221">
    <property type="entry name" value="MreC"/>
</dbReference>